<keyword evidence="2" id="KW-1185">Reference proteome</keyword>
<evidence type="ECO:0000313" key="1">
    <source>
        <dbReference type="EMBL" id="CAG9794918.1"/>
    </source>
</evidence>
<dbReference type="EMBL" id="OU893338">
    <property type="protein sequence ID" value="CAG9794918.1"/>
    <property type="molecule type" value="Genomic_DNA"/>
</dbReference>
<dbReference type="Proteomes" id="UP001153714">
    <property type="component" value="Chromosome 7"/>
</dbReference>
<accession>A0A9N9REA0</accession>
<reference evidence="1" key="2">
    <citation type="submission" date="2022-10" db="EMBL/GenBank/DDBJ databases">
        <authorList>
            <consortium name="ENA_rothamsted_submissions"/>
            <consortium name="culmorum"/>
            <person name="King R."/>
        </authorList>
    </citation>
    <scope>NUCLEOTIDE SEQUENCE</scope>
</reference>
<name>A0A9N9REA0_9NEOP</name>
<sequence>MENHADKSASDSEINQIGIDKTPTGIIFTQYKRRREDDFVIEFNNFKTEIKSMMQTQEREMKKIFNDKQQSNKADLLENQIREDRKYIILLEEKIEDLQMSPRKANFEIKNVPKTKENLIEMVAKQAGAVGSNLA</sequence>
<protein>
    <submittedName>
        <fullName evidence="1">Uncharacterized protein</fullName>
    </submittedName>
</protein>
<evidence type="ECO:0000313" key="2">
    <source>
        <dbReference type="Proteomes" id="UP001153714"/>
    </source>
</evidence>
<reference evidence="1" key="1">
    <citation type="submission" date="2021-12" db="EMBL/GenBank/DDBJ databases">
        <authorList>
            <person name="King R."/>
        </authorList>
    </citation>
    <scope>NUCLEOTIDE SEQUENCE</scope>
</reference>
<gene>
    <name evidence="1" type="ORF">DIATSA_LOCUS12255</name>
</gene>
<dbReference type="OrthoDB" id="7436381at2759"/>
<dbReference type="AlphaFoldDB" id="A0A9N9REA0"/>
<organism evidence="1 2">
    <name type="scientific">Diatraea saccharalis</name>
    <name type="common">sugarcane borer</name>
    <dbReference type="NCBI Taxonomy" id="40085"/>
    <lineage>
        <taxon>Eukaryota</taxon>
        <taxon>Metazoa</taxon>
        <taxon>Ecdysozoa</taxon>
        <taxon>Arthropoda</taxon>
        <taxon>Hexapoda</taxon>
        <taxon>Insecta</taxon>
        <taxon>Pterygota</taxon>
        <taxon>Neoptera</taxon>
        <taxon>Endopterygota</taxon>
        <taxon>Lepidoptera</taxon>
        <taxon>Glossata</taxon>
        <taxon>Ditrysia</taxon>
        <taxon>Pyraloidea</taxon>
        <taxon>Crambidae</taxon>
        <taxon>Crambinae</taxon>
        <taxon>Diatraea</taxon>
    </lineage>
</organism>
<proteinExistence type="predicted"/>